<dbReference type="STRING" id="441103.TRN7648_02323"/>
<evidence type="ECO:0000313" key="9">
    <source>
        <dbReference type="Proteomes" id="UP000054935"/>
    </source>
</evidence>
<dbReference type="AlphaFoldDB" id="A0A0P1GCG5"/>
<keyword evidence="2 6" id="KW-0500">Molybdenum</keyword>
<dbReference type="Pfam" id="PF13531">
    <property type="entry name" value="SBP_bac_11"/>
    <property type="match status" value="1"/>
</dbReference>
<keyword evidence="9" id="KW-1185">Reference proteome</keyword>
<reference evidence="8 9" key="1">
    <citation type="submission" date="2015-09" db="EMBL/GenBank/DDBJ databases">
        <authorList>
            <consortium name="Swine Surveillance"/>
        </authorList>
    </citation>
    <scope>NUCLEOTIDE SEQUENCE [LARGE SCALE GENOMIC DNA]</scope>
    <source>
        <strain evidence="8 9">CECT 7648</strain>
    </source>
</reference>
<dbReference type="GO" id="GO:0015689">
    <property type="term" value="P:molybdate ion transport"/>
    <property type="evidence" value="ECO:0007669"/>
    <property type="project" value="InterPro"/>
</dbReference>
<feature type="signal peptide" evidence="7">
    <location>
        <begin position="1"/>
        <end position="21"/>
    </location>
</feature>
<keyword evidence="4 7" id="KW-0732">Signal</keyword>
<feature type="chain" id="PRO_5006063285" evidence="7">
    <location>
        <begin position="22"/>
        <end position="248"/>
    </location>
</feature>
<dbReference type="OrthoDB" id="9785015at2"/>
<dbReference type="GO" id="GO:0030288">
    <property type="term" value="C:outer membrane-bounded periplasmic space"/>
    <property type="evidence" value="ECO:0007669"/>
    <property type="project" value="TreeGrafter"/>
</dbReference>
<dbReference type="PANTHER" id="PTHR30632:SF17">
    <property type="entry name" value="MOLYBDATE-BINDING PROTEIN MODA"/>
    <property type="match status" value="1"/>
</dbReference>
<accession>A0A0P1GCG5</accession>
<sequence>MTFAKPLALLVALLVPVASSAAELTIFAAASLKTALDEAAEVYQTETAVNLRLSYAGSSALARQISFGAPTDIFISANIGWMDHLEAEGLLVPDTRTDLLGNSLVLIAPKGQTAGDIPTLVQNAERIAMALVDAVPAGIYGKTALTDLNLWETAAPKVVQADNVRAALALVALGEAPLGVVYGTDALAEPKVTIVAQFPPHSHTAIRYPAALIDGRDTQEGRAFLTWLGQDAAKDIFSKHGFTPLRDE</sequence>
<dbReference type="InterPro" id="IPR005950">
    <property type="entry name" value="ModA"/>
</dbReference>
<evidence type="ECO:0000313" key="8">
    <source>
        <dbReference type="EMBL" id="CUH79085.1"/>
    </source>
</evidence>
<proteinExistence type="inferred from homology"/>
<dbReference type="GO" id="GO:1901359">
    <property type="term" value="F:tungstate binding"/>
    <property type="evidence" value="ECO:0007669"/>
    <property type="project" value="UniProtKB-ARBA"/>
</dbReference>
<dbReference type="GO" id="GO:0030973">
    <property type="term" value="F:molybdate ion binding"/>
    <property type="evidence" value="ECO:0007669"/>
    <property type="project" value="TreeGrafter"/>
</dbReference>
<dbReference type="Gene3D" id="3.40.190.10">
    <property type="entry name" value="Periplasmic binding protein-like II"/>
    <property type="match status" value="2"/>
</dbReference>
<evidence type="ECO:0000256" key="7">
    <source>
        <dbReference type="SAM" id="SignalP"/>
    </source>
</evidence>
<feature type="binding site" evidence="6">
    <location>
        <position position="137"/>
    </location>
    <ligand>
        <name>molybdate</name>
        <dbReference type="ChEBI" id="CHEBI:36264"/>
    </ligand>
</feature>
<gene>
    <name evidence="8" type="primary">modA</name>
    <name evidence="8" type="ORF">TRN7648_02323</name>
</gene>
<evidence type="ECO:0000256" key="2">
    <source>
        <dbReference type="ARBA" id="ARBA00022505"/>
    </source>
</evidence>
<comment type="subunit">
    <text evidence="5">The complex is composed of two ATP-binding proteins (ModC), two transmembrane proteins (ModB) and a solute-binding protein (ModA).</text>
</comment>
<dbReference type="SUPFAM" id="SSF53850">
    <property type="entry name" value="Periplasmic binding protein-like II"/>
    <property type="match status" value="1"/>
</dbReference>
<dbReference type="InterPro" id="IPR050682">
    <property type="entry name" value="ModA/WtpA"/>
</dbReference>
<dbReference type="GO" id="GO:0046872">
    <property type="term" value="F:metal ion binding"/>
    <property type="evidence" value="ECO:0007669"/>
    <property type="project" value="UniProtKB-KW"/>
</dbReference>
<protein>
    <submittedName>
        <fullName evidence="8">Molybdate-binding periplasmic protein</fullName>
    </submittedName>
</protein>
<dbReference type="EMBL" id="CYSE01000003">
    <property type="protein sequence ID" value="CUH79085.1"/>
    <property type="molecule type" value="Genomic_DNA"/>
</dbReference>
<organism evidence="8 9">
    <name type="scientific">Tropicibacter naphthalenivorans</name>
    <dbReference type="NCBI Taxonomy" id="441103"/>
    <lineage>
        <taxon>Bacteria</taxon>
        <taxon>Pseudomonadati</taxon>
        <taxon>Pseudomonadota</taxon>
        <taxon>Alphaproteobacteria</taxon>
        <taxon>Rhodobacterales</taxon>
        <taxon>Roseobacteraceae</taxon>
        <taxon>Tropicibacter</taxon>
    </lineage>
</organism>
<evidence type="ECO:0000256" key="4">
    <source>
        <dbReference type="ARBA" id="ARBA00022729"/>
    </source>
</evidence>
<evidence type="ECO:0000256" key="6">
    <source>
        <dbReference type="PIRSR" id="PIRSR004846-1"/>
    </source>
</evidence>
<evidence type="ECO:0000256" key="1">
    <source>
        <dbReference type="ARBA" id="ARBA00009175"/>
    </source>
</evidence>
<feature type="binding site" evidence="6">
    <location>
        <position position="58"/>
    </location>
    <ligand>
        <name>molybdate</name>
        <dbReference type="ChEBI" id="CHEBI:36264"/>
    </ligand>
</feature>
<comment type="similarity">
    <text evidence="1">Belongs to the bacterial solute-binding protein ModA family.</text>
</comment>
<evidence type="ECO:0000256" key="5">
    <source>
        <dbReference type="ARBA" id="ARBA00062515"/>
    </source>
</evidence>
<dbReference type="FunFam" id="3.40.190.10:FF:000035">
    <property type="entry name" value="Molybdate ABC transporter substrate-binding protein"/>
    <property type="match status" value="1"/>
</dbReference>
<keyword evidence="3 6" id="KW-0479">Metal-binding</keyword>
<feature type="binding site" evidence="6">
    <location>
        <position position="31"/>
    </location>
    <ligand>
        <name>molybdate</name>
        <dbReference type="ChEBI" id="CHEBI:36264"/>
    </ligand>
</feature>
<dbReference type="PANTHER" id="PTHR30632">
    <property type="entry name" value="MOLYBDATE-BINDING PERIPLASMIC PROTEIN"/>
    <property type="match status" value="1"/>
</dbReference>
<dbReference type="PIRSF" id="PIRSF004846">
    <property type="entry name" value="ModA"/>
    <property type="match status" value="1"/>
</dbReference>
<dbReference type="RefSeq" id="WP_058247784.1">
    <property type="nucleotide sequence ID" value="NZ_CYSE01000003.1"/>
</dbReference>
<evidence type="ECO:0000256" key="3">
    <source>
        <dbReference type="ARBA" id="ARBA00022723"/>
    </source>
</evidence>
<dbReference type="Proteomes" id="UP000054935">
    <property type="component" value="Unassembled WGS sequence"/>
</dbReference>
<feature type="binding site" evidence="6">
    <location>
        <position position="182"/>
    </location>
    <ligand>
        <name>molybdate</name>
        <dbReference type="ChEBI" id="CHEBI:36264"/>
    </ligand>
</feature>
<dbReference type="NCBIfam" id="TIGR01256">
    <property type="entry name" value="modA"/>
    <property type="match status" value="1"/>
</dbReference>
<name>A0A0P1GCG5_9RHOB</name>
<feature type="binding site" evidence="6">
    <location>
        <position position="164"/>
    </location>
    <ligand>
        <name>molybdate</name>
        <dbReference type="ChEBI" id="CHEBI:36264"/>
    </ligand>
</feature>